<keyword evidence="14" id="KW-1185">Reference proteome</keyword>
<dbReference type="GO" id="GO:0009272">
    <property type="term" value="P:fungal-type cell wall biogenesis"/>
    <property type="evidence" value="ECO:0007669"/>
    <property type="project" value="TreeGrafter"/>
</dbReference>
<dbReference type="GO" id="GO:0012505">
    <property type="term" value="C:endomembrane system"/>
    <property type="evidence" value="ECO:0007669"/>
    <property type="project" value="UniProtKB-SubCell"/>
</dbReference>
<feature type="signal peptide" evidence="12">
    <location>
        <begin position="1"/>
        <end position="21"/>
    </location>
</feature>
<keyword evidence="11" id="KW-0812">Transmembrane</keyword>
<dbReference type="OrthoDB" id="9984024at2759"/>
<organism evidence="13 14">
    <name type="scientific">Aulographum hederae CBS 113979</name>
    <dbReference type="NCBI Taxonomy" id="1176131"/>
    <lineage>
        <taxon>Eukaryota</taxon>
        <taxon>Fungi</taxon>
        <taxon>Dikarya</taxon>
        <taxon>Ascomycota</taxon>
        <taxon>Pezizomycotina</taxon>
        <taxon>Dothideomycetes</taxon>
        <taxon>Pleosporomycetidae</taxon>
        <taxon>Aulographales</taxon>
        <taxon>Aulographaceae</taxon>
    </lineage>
</organism>
<name>A0A6G1H5Z2_9PEZI</name>
<protein>
    <recommendedName>
        <fullName evidence="4 10">Mannan endo-1,6-alpha-mannosidase</fullName>
        <ecNumber evidence="4 10">3.2.1.101</ecNumber>
    </recommendedName>
</protein>
<dbReference type="EC" id="3.2.1.101" evidence="4 10"/>
<dbReference type="Pfam" id="PF03663">
    <property type="entry name" value="Glyco_hydro_76"/>
    <property type="match status" value="1"/>
</dbReference>
<dbReference type="InterPro" id="IPR005198">
    <property type="entry name" value="Glyco_hydro_76"/>
</dbReference>
<comment type="similarity">
    <text evidence="3 10">Belongs to the glycosyl hydrolase 76 family.</text>
</comment>
<feature type="chain" id="PRO_5026138263" description="Mannan endo-1,6-alpha-mannosidase" evidence="12">
    <location>
        <begin position="22"/>
        <end position="449"/>
    </location>
</feature>
<gene>
    <name evidence="13" type="ORF">K402DRAFT_419408</name>
</gene>
<evidence type="ECO:0000313" key="14">
    <source>
        <dbReference type="Proteomes" id="UP000800041"/>
    </source>
</evidence>
<dbReference type="Proteomes" id="UP000800041">
    <property type="component" value="Unassembled WGS sequence"/>
</dbReference>
<dbReference type="SUPFAM" id="SSF48208">
    <property type="entry name" value="Six-hairpin glycosidases"/>
    <property type="match status" value="1"/>
</dbReference>
<keyword evidence="6 10" id="KW-0378">Hydrolase</keyword>
<evidence type="ECO:0000256" key="9">
    <source>
        <dbReference type="ARBA" id="ARBA00023295"/>
    </source>
</evidence>
<dbReference type="PIRSF" id="PIRSF016302">
    <property type="entry name" value="Man_a_manosd"/>
    <property type="match status" value="1"/>
</dbReference>
<dbReference type="AlphaFoldDB" id="A0A6G1H5Z2"/>
<dbReference type="FunFam" id="1.50.10.20:FF:000006">
    <property type="entry name" value="Mannan endo-1,6-alpha-mannosidase"/>
    <property type="match status" value="1"/>
</dbReference>
<dbReference type="GO" id="GO:0016052">
    <property type="term" value="P:carbohydrate catabolic process"/>
    <property type="evidence" value="ECO:0007669"/>
    <property type="project" value="InterPro"/>
</dbReference>
<dbReference type="GO" id="GO:0008496">
    <property type="term" value="F:mannan endo-1,6-alpha-mannosidase activity"/>
    <property type="evidence" value="ECO:0007669"/>
    <property type="project" value="UniProtKB-UniRule"/>
</dbReference>
<evidence type="ECO:0000256" key="1">
    <source>
        <dbReference type="ARBA" id="ARBA00001452"/>
    </source>
</evidence>
<keyword evidence="7 11" id="KW-0472">Membrane</keyword>
<keyword evidence="8" id="KW-0325">Glycoprotein</keyword>
<dbReference type="EMBL" id="ML977148">
    <property type="protein sequence ID" value="KAF1988575.1"/>
    <property type="molecule type" value="Genomic_DNA"/>
</dbReference>
<evidence type="ECO:0000256" key="11">
    <source>
        <dbReference type="SAM" id="Phobius"/>
    </source>
</evidence>
<accession>A0A6G1H5Z2</accession>
<evidence type="ECO:0000256" key="3">
    <source>
        <dbReference type="ARBA" id="ARBA00009699"/>
    </source>
</evidence>
<evidence type="ECO:0000313" key="13">
    <source>
        <dbReference type="EMBL" id="KAF1988575.1"/>
    </source>
</evidence>
<comment type="subcellular location">
    <subcellularLocation>
        <location evidence="2">Endomembrane system</location>
    </subcellularLocation>
</comment>
<evidence type="ECO:0000256" key="10">
    <source>
        <dbReference type="PIRNR" id="PIRNR016302"/>
    </source>
</evidence>
<reference evidence="13" key="1">
    <citation type="journal article" date="2020" name="Stud. Mycol.">
        <title>101 Dothideomycetes genomes: a test case for predicting lifestyles and emergence of pathogens.</title>
        <authorList>
            <person name="Haridas S."/>
            <person name="Albert R."/>
            <person name="Binder M."/>
            <person name="Bloem J."/>
            <person name="Labutti K."/>
            <person name="Salamov A."/>
            <person name="Andreopoulos B."/>
            <person name="Baker S."/>
            <person name="Barry K."/>
            <person name="Bills G."/>
            <person name="Bluhm B."/>
            <person name="Cannon C."/>
            <person name="Castanera R."/>
            <person name="Culley D."/>
            <person name="Daum C."/>
            <person name="Ezra D."/>
            <person name="Gonzalez J."/>
            <person name="Henrissat B."/>
            <person name="Kuo A."/>
            <person name="Liang C."/>
            <person name="Lipzen A."/>
            <person name="Lutzoni F."/>
            <person name="Magnuson J."/>
            <person name="Mondo S."/>
            <person name="Nolan M."/>
            <person name="Ohm R."/>
            <person name="Pangilinan J."/>
            <person name="Park H.-J."/>
            <person name="Ramirez L."/>
            <person name="Alfaro M."/>
            <person name="Sun H."/>
            <person name="Tritt A."/>
            <person name="Yoshinaga Y."/>
            <person name="Zwiers L.-H."/>
            <person name="Turgeon B."/>
            <person name="Goodwin S."/>
            <person name="Spatafora J."/>
            <person name="Crous P."/>
            <person name="Grigoriev I."/>
        </authorList>
    </citation>
    <scope>NUCLEOTIDE SEQUENCE</scope>
    <source>
        <strain evidence="13">CBS 113979</strain>
    </source>
</reference>
<keyword evidence="5 12" id="KW-0732">Signal</keyword>
<evidence type="ECO:0000256" key="5">
    <source>
        <dbReference type="ARBA" id="ARBA00022729"/>
    </source>
</evidence>
<proteinExistence type="inferred from homology"/>
<comment type="catalytic activity">
    <reaction evidence="1 10">
        <text>Random hydrolysis of (1-&gt;6)-alpha-D-mannosidic linkages in unbranched (1-&gt;6)-mannans.</text>
        <dbReference type="EC" id="3.2.1.101"/>
    </reaction>
</comment>
<keyword evidence="9 10" id="KW-0326">Glycosidase</keyword>
<evidence type="ECO:0000256" key="2">
    <source>
        <dbReference type="ARBA" id="ARBA00004308"/>
    </source>
</evidence>
<evidence type="ECO:0000256" key="12">
    <source>
        <dbReference type="SAM" id="SignalP"/>
    </source>
</evidence>
<dbReference type="PANTHER" id="PTHR12145">
    <property type="entry name" value="MANNAN ENDO-1,6-ALPHA-MANNOSIDASE DCW1"/>
    <property type="match status" value="1"/>
</dbReference>
<dbReference type="PANTHER" id="PTHR12145:SF36">
    <property type="entry name" value="MANNAN ENDO-1,6-ALPHA-MANNOSIDASE DCW1"/>
    <property type="match status" value="1"/>
</dbReference>
<dbReference type="InterPro" id="IPR014480">
    <property type="entry name" value="Mannan-1_6-alpha_mannosidase"/>
</dbReference>
<keyword evidence="11" id="KW-1133">Transmembrane helix</keyword>
<evidence type="ECO:0000256" key="4">
    <source>
        <dbReference type="ARBA" id="ARBA00012350"/>
    </source>
</evidence>
<evidence type="ECO:0000256" key="7">
    <source>
        <dbReference type="ARBA" id="ARBA00023136"/>
    </source>
</evidence>
<sequence length="449" mass="48344">MRRTILIQLVSFLSFLSFSGAINLDASSDDSTRSAANAIAKDLMSFYNESASNSPPGVFDKKYSWWKSGAAWDTMIDYWYLTDDAQYNSVVQKALKDQAGAAGDFMNPSLVALESNSDQATWGLAALSAAERSFPEPEDSPSPSWVTLAQTVLEQQASRWDASTCSGGLHWQISPLNLGYTYKNSLANGLHFELAARLAAFTGNQTHVEWANAAYWWAWNIGLINQSTYSVYDGADSLLACKNIVPVQWSAPAGAFLYGSATMYSMTKSDLWHNRVIGHLNAINSTFFYPPGHSTNEPVLFEASCEPENVCTGDQSVYKNTLARSMAWTASLMEETADMIHTLLGSTATAVAAGCTGGDTGSICGKSWLLGRWDGTIGFDQELTALSVVQARLVEAKRPLVTANETAEGAGTAGNSEEAEGKIGGSGKMYLSWSAVGVGLVAVIFTVYL</sequence>
<evidence type="ECO:0000256" key="6">
    <source>
        <dbReference type="ARBA" id="ARBA00022801"/>
    </source>
</evidence>
<evidence type="ECO:0000256" key="8">
    <source>
        <dbReference type="ARBA" id="ARBA00023180"/>
    </source>
</evidence>
<feature type="transmembrane region" description="Helical" evidence="11">
    <location>
        <begin position="430"/>
        <end position="448"/>
    </location>
</feature>
<dbReference type="Gene3D" id="1.50.10.20">
    <property type="match status" value="1"/>
</dbReference>
<dbReference type="InterPro" id="IPR008928">
    <property type="entry name" value="6-hairpin_glycosidase_sf"/>
</dbReference>